<reference evidence="3 4" key="1">
    <citation type="submission" date="2025-05" db="UniProtKB">
        <authorList>
            <consortium name="RefSeq"/>
        </authorList>
    </citation>
    <scope>IDENTIFICATION</scope>
    <source>
        <tissue evidence="3 4">Cell line</tissue>
    </source>
</reference>
<evidence type="ECO:0000313" key="7">
    <source>
        <dbReference type="RefSeq" id="XP_072601996.1"/>
    </source>
</evidence>
<dbReference type="RefSeq" id="XP_072601993.1">
    <property type="nucleotide sequence ID" value="XM_072745892.1"/>
</dbReference>
<evidence type="ECO:0000313" key="10">
    <source>
        <dbReference type="RefSeq" id="XP_072601999.1"/>
    </source>
</evidence>
<feature type="domain" description="KRAB" evidence="1">
    <location>
        <begin position="16"/>
        <end position="87"/>
    </location>
</feature>
<dbReference type="RefSeq" id="XP_072602004.1">
    <property type="nucleotide sequence ID" value="XM_072745903.1"/>
</dbReference>
<dbReference type="RefSeq" id="XP_072601998.1">
    <property type="nucleotide sequence ID" value="XM_072745897.1"/>
</dbReference>
<dbReference type="Proteomes" id="UP001652641">
    <property type="component" value="Unplaced"/>
</dbReference>
<dbReference type="SUPFAM" id="SSF109640">
    <property type="entry name" value="KRAB domain (Kruppel-associated box)"/>
    <property type="match status" value="1"/>
</dbReference>
<dbReference type="GeneID" id="112911116"/>
<organism evidence="2 16">
    <name type="scientific">Vulpes vulpes</name>
    <name type="common">Red fox</name>
    <dbReference type="NCBI Taxonomy" id="9627"/>
    <lineage>
        <taxon>Eukaryota</taxon>
        <taxon>Metazoa</taxon>
        <taxon>Chordata</taxon>
        <taxon>Craniata</taxon>
        <taxon>Vertebrata</taxon>
        <taxon>Euteleostomi</taxon>
        <taxon>Mammalia</taxon>
        <taxon>Eutheria</taxon>
        <taxon>Laurasiatheria</taxon>
        <taxon>Carnivora</taxon>
        <taxon>Caniformia</taxon>
        <taxon>Canidae</taxon>
        <taxon>Vulpes</taxon>
    </lineage>
</organism>
<evidence type="ECO:0000259" key="1">
    <source>
        <dbReference type="PROSITE" id="PS50805"/>
    </source>
</evidence>
<evidence type="ECO:0000313" key="11">
    <source>
        <dbReference type="RefSeq" id="XP_072602000.1"/>
    </source>
</evidence>
<dbReference type="RefSeq" id="XP_072601999.1">
    <property type="nucleotide sequence ID" value="XM_072745898.1"/>
</dbReference>
<dbReference type="RefSeq" id="XP_072602002.1">
    <property type="nucleotide sequence ID" value="XM_072745901.1"/>
</dbReference>
<evidence type="ECO:0000313" key="8">
    <source>
        <dbReference type="RefSeq" id="XP_072601997.1"/>
    </source>
</evidence>
<dbReference type="RefSeq" id="XP_072601997.1">
    <property type="nucleotide sequence ID" value="XM_072745896.1"/>
</dbReference>
<protein>
    <submittedName>
        <fullName evidence="3 4">Zinc finger protein 252 isoform X3</fullName>
    </submittedName>
</protein>
<evidence type="ECO:0000313" key="14">
    <source>
        <dbReference type="RefSeq" id="XP_072602003.1"/>
    </source>
</evidence>
<dbReference type="CDD" id="cd07765">
    <property type="entry name" value="KRAB_A-box"/>
    <property type="match status" value="1"/>
</dbReference>
<name>A0ABM4ZHJ6_VULVU</name>
<evidence type="ECO:0000313" key="3">
    <source>
        <dbReference type="RefSeq" id="XP_072601991.1"/>
    </source>
</evidence>
<dbReference type="InterPro" id="IPR001909">
    <property type="entry name" value="KRAB"/>
</dbReference>
<evidence type="ECO:0000313" key="6">
    <source>
        <dbReference type="RefSeq" id="XP_072601994.1"/>
    </source>
</evidence>
<dbReference type="InterPro" id="IPR036051">
    <property type="entry name" value="KRAB_dom_sf"/>
</dbReference>
<dbReference type="RefSeq" id="XP_072602000.1">
    <property type="nucleotide sequence ID" value="XM_072745899.1"/>
</dbReference>
<dbReference type="SMART" id="SM00349">
    <property type="entry name" value="KRAB"/>
    <property type="match status" value="1"/>
</dbReference>
<dbReference type="RefSeq" id="XP_072601991.1">
    <property type="nucleotide sequence ID" value="XM_072745890.1"/>
</dbReference>
<dbReference type="InterPro" id="IPR050169">
    <property type="entry name" value="Krueppel_C2H2_ZnF"/>
</dbReference>
<dbReference type="Pfam" id="PF01352">
    <property type="entry name" value="KRAB"/>
    <property type="match status" value="1"/>
</dbReference>
<evidence type="ECO:0000313" key="12">
    <source>
        <dbReference type="RefSeq" id="XP_072602001.1"/>
    </source>
</evidence>
<dbReference type="RefSeq" id="XP_072602001.1">
    <property type="nucleotide sequence ID" value="XM_072745900.1"/>
</dbReference>
<evidence type="ECO:0000313" key="5">
    <source>
        <dbReference type="RefSeq" id="XP_072601993.1"/>
    </source>
</evidence>
<evidence type="ECO:0000313" key="9">
    <source>
        <dbReference type="RefSeq" id="XP_072601998.1"/>
    </source>
</evidence>
<evidence type="ECO:0000313" key="16">
    <source>
        <dbReference type="RefSeq" id="XP_072602005.1"/>
    </source>
</evidence>
<sequence>MMAVKQLLPVGSQVLVSFEDVAVLLSREEWGRLGPAQRGLYSDVMLETYRNLISLGLQGSKPDVISRLEKGEEPWAPYSAKIEESWIRSHESEKSVPKEL</sequence>
<evidence type="ECO:0000313" key="15">
    <source>
        <dbReference type="RefSeq" id="XP_072602004.1"/>
    </source>
</evidence>
<dbReference type="RefSeq" id="XP_072602005.1">
    <property type="nucleotide sequence ID" value="XM_072745904.1"/>
</dbReference>
<evidence type="ECO:0000313" key="13">
    <source>
        <dbReference type="RefSeq" id="XP_072602002.1"/>
    </source>
</evidence>
<evidence type="ECO:0000313" key="2">
    <source>
        <dbReference type="Proteomes" id="UP001652641"/>
    </source>
</evidence>
<keyword evidence="2" id="KW-1185">Reference proteome</keyword>
<evidence type="ECO:0000313" key="4">
    <source>
        <dbReference type="RefSeq" id="XP_072601992.1"/>
    </source>
</evidence>
<dbReference type="Gene3D" id="6.10.140.140">
    <property type="match status" value="1"/>
</dbReference>
<dbReference type="RefSeq" id="XP_072601994.1">
    <property type="nucleotide sequence ID" value="XM_072745893.1"/>
</dbReference>
<dbReference type="PANTHER" id="PTHR23232:SF142">
    <property type="entry name" value="GASTRULA ZINC FINGER PROTEIN XLCGF57.1-LIKE-RELATED"/>
    <property type="match status" value="1"/>
</dbReference>
<dbReference type="PROSITE" id="PS50805">
    <property type="entry name" value="KRAB"/>
    <property type="match status" value="1"/>
</dbReference>
<accession>A0ABM4ZHJ6</accession>
<dbReference type="RefSeq" id="XP_072601992.1">
    <property type="nucleotide sequence ID" value="XM_072745891.1"/>
</dbReference>
<gene>
    <name evidence="3 4 5 6 7 8 9 10 11 12 13 14 15 16" type="primary">LOC112911116</name>
</gene>
<dbReference type="RefSeq" id="XP_072602003.1">
    <property type="nucleotide sequence ID" value="XM_072745902.1"/>
</dbReference>
<dbReference type="RefSeq" id="XP_072601996.1">
    <property type="nucleotide sequence ID" value="XM_072745895.1"/>
</dbReference>
<proteinExistence type="predicted"/>
<dbReference type="PANTHER" id="PTHR23232">
    <property type="entry name" value="KRAB DOMAIN C2H2 ZINC FINGER"/>
    <property type="match status" value="1"/>
</dbReference>